<dbReference type="NCBIfam" id="TIGR01733">
    <property type="entry name" value="AA-adenyl-dom"/>
    <property type="match status" value="2"/>
</dbReference>
<comment type="caution">
    <text evidence="6">The sequence shown here is derived from an EMBL/GenBank/DDBJ whole genome shotgun (WGS) entry which is preliminary data.</text>
</comment>
<dbReference type="PANTHER" id="PTHR45527:SF1">
    <property type="entry name" value="FATTY ACID SYNTHASE"/>
    <property type="match status" value="1"/>
</dbReference>
<dbReference type="Gene3D" id="3.40.50.980">
    <property type="match status" value="2"/>
</dbReference>
<dbReference type="Proteomes" id="UP001486207">
    <property type="component" value="Unassembled WGS sequence"/>
</dbReference>
<dbReference type="RefSeq" id="WP_190069048.1">
    <property type="nucleotide sequence ID" value="NZ_BNBM01000002.1"/>
</dbReference>
<dbReference type="InterPro" id="IPR001242">
    <property type="entry name" value="Condensation_dom"/>
</dbReference>
<dbReference type="SUPFAM" id="SSF47336">
    <property type="entry name" value="ACP-like"/>
    <property type="match status" value="2"/>
</dbReference>
<keyword evidence="2" id="KW-0596">Phosphopantetheine</keyword>
<dbReference type="Gene3D" id="1.10.1200.10">
    <property type="entry name" value="ACP-like"/>
    <property type="match status" value="2"/>
</dbReference>
<feature type="domain" description="Carrier" evidence="5">
    <location>
        <begin position="703"/>
        <end position="778"/>
    </location>
</feature>
<dbReference type="Gene3D" id="3.40.50.12780">
    <property type="entry name" value="N-terminal domain of ligase-like"/>
    <property type="match status" value="1"/>
</dbReference>
<dbReference type="InterPro" id="IPR045851">
    <property type="entry name" value="AMP-bd_C_sf"/>
</dbReference>
<dbReference type="PANTHER" id="PTHR45527">
    <property type="entry name" value="NONRIBOSOMAL PEPTIDE SYNTHETASE"/>
    <property type="match status" value="1"/>
</dbReference>
<evidence type="ECO:0000256" key="3">
    <source>
        <dbReference type="ARBA" id="ARBA00022553"/>
    </source>
</evidence>
<proteinExistence type="predicted"/>
<dbReference type="InterPro" id="IPR009081">
    <property type="entry name" value="PP-bd_ACP"/>
</dbReference>
<protein>
    <submittedName>
        <fullName evidence="6">Non-ribosomal peptide synthetase</fullName>
    </submittedName>
</protein>
<feature type="compositionally biased region" description="Basic residues" evidence="4">
    <location>
        <begin position="1834"/>
        <end position="1853"/>
    </location>
</feature>
<dbReference type="InterPro" id="IPR023213">
    <property type="entry name" value="CAT-like_dom_sf"/>
</dbReference>
<name>A0ABV1XHW5_9ACTN</name>
<evidence type="ECO:0000256" key="1">
    <source>
        <dbReference type="ARBA" id="ARBA00001957"/>
    </source>
</evidence>
<evidence type="ECO:0000259" key="5">
    <source>
        <dbReference type="PROSITE" id="PS50075"/>
    </source>
</evidence>
<dbReference type="SUPFAM" id="SSF52777">
    <property type="entry name" value="CoA-dependent acyltransferases"/>
    <property type="match status" value="3"/>
</dbReference>
<dbReference type="Pfam" id="PF00550">
    <property type="entry name" value="PP-binding"/>
    <property type="match status" value="2"/>
</dbReference>
<evidence type="ECO:0000256" key="4">
    <source>
        <dbReference type="SAM" id="MobiDB-lite"/>
    </source>
</evidence>
<dbReference type="Pfam" id="PF00501">
    <property type="entry name" value="AMP-binding"/>
    <property type="match status" value="2"/>
</dbReference>
<dbReference type="InterPro" id="IPR020845">
    <property type="entry name" value="AMP-binding_CS"/>
</dbReference>
<dbReference type="Pfam" id="PF00668">
    <property type="entry name" value="Condensation"/>
    <property type="match status" value="1"/>
</dbReference>
<dbReference type="Gene3D" id="2.30.38.10">
    <property type="entry name" value="Luciferase, Domain 3"/>
    <property type="match status" value="1"/>
</dbReference>
<dbReference type="Gene3D" id="3.30.300.30">
    <property type="match status" value="2"/>
</dbReference>
<sequence length="1865" mass="200045">MTHDTEPLAPELVTDRARPAHPGQTVEALQIRLDAATVRRLTEVSRSRELPVATTLVTVFQLLLGRYTDAKDVCVGSGELALRGHWDDDADLATLVRRVEEIPSTRPLRVLCGTSGTPAGPFDLALTWDATPTDAGELNGTLAYDPELFDRATVERMAEHFTTLLTSALTTPTAPVSRLVHTTPAERALLADWGTEGRTARVEHVMEAFHARAEATPEAPALSFDDGTLTYAELRDRAEQLARALVERGVEPESVVGLAMEQSASLVVAMLAVLEAGAVYLPLDLGHPEARLAHMLRDSGARLVLADREVGFAGEVPVLRARDLAPGSPDTPLPAVHPEQRACVLYTSGSTGLPKGVQTTHGGIVRLVCDAAYLGFGADDVVGQAANIAFDAASLEVWGALVNGALLVAVPKDDVLAPESLRARIETRGVTAMFLTTALFHQCADAAPDMFASMRTLFVGGEPADARRLAAVRRATPGLRLVNAYGPTEGTTFASTHDPVDPEHDAVRVPIGRPIAETRMYVLDASGRETGIGVPGELYLAGPGLARGYVGRPDLTAERFVPSPFGTGERLYRTGDVARWRQDGVLECLGRADSQVKIRGVRIEPEEIASILTAAPGVRAAVAAVRGTDDTKRLVAYVVTGDGRPARPRDLRAHLAARLPEPMVPTWYVTLPELPLTPSGKVDLRALPDPSGEHGVQAAARVAPSGPRQELIARIWEDLLAVRDIGAHDDFFALGGHSLLAGRAASRIEAELGVRARVRDLFEAPTVERLAARLATAPGTRAYPPLVPAGPGPHRLSYAQQRLWFLDRLVPGGALYNVPLILSLRGPLDVTALAGAVRNLAARHAPLRTRLVADGGGEPRQVIDADVDVRLDIEDLTGREHAVAEAAEREARRAFDLERGPLLRARLLRLADDHSELLLTLHHAASDGWSVGVLLRDLGALYAAGGDGAPLPPLTVEYADHAEWQRRFLDGGAREKQLAYWRERLHGAPPALDLPTDRPRPAAPRYMGEVLPLSLPAPLAERLAEVSRAHGVTPFMMLLAAFQLLLGRYAGVKDVSVGSPVSGRTHPELEELIGFFVNTLVLRTRWDDEPTFAELLERVRETTLGAQEHQDVPFEQIVEALRPPRDPGRSPLFQVMLSQQNIPETASGWPDLSVTVRETPAGIAKFDLTVAWDETPLASGELRGHVEYDVDLFDRTTVERMTRHYLRLLESALADPGSRVSALPMLDAHELGRPAAAAAPEAATLHGWVAAAAARRPEAAALRQGELTLNYAELEARSDAVCRQLGARGVRPGDTVVVAMERSLAWPAALLGILKAGAAYVPMDARAPRERFTHVLADAGAVLVLGSRTTPVPPCGEVPFAAVEDAFEAPSAAAGEPYEVHPAAPAYILYTSGTTGRPKGVRVSHANLVHTLGAVADRYELGGDDRVLQFASLTFDVAAEELFATLVRGGCVVLPPAGPVPGIGELMALARRERLSVLNLPASYWHEWVSVLDRHPASGCPALRLVVVGSERVDAGKLAVWRAAVPPGIRWLNAYGPTETTITATVHEPADAEPGGTVPIGRPLPGVRAHVLDAALMPVPPGVPGELYLAGPGVSQGYVGDPARTAARFLPDPWGGPGERMYATGDRARRTPDGVLEFLGRDDDQVKLRGFRIELGEIEAALAAHPRVRDAAVLLREDTPGQPALVGYAALAEPVPTEELRAHLADRVPPYMVPTAIVVLDQLPRGERGKTDRRALPAPAAPAPEAVRGAFAGETERLVAAVWREVLATDHVGADDNFFEIGGHSLLIVRVQSRLAESLGRQVPVVELFRHPTVRTLARHLAGGEEPGGPGGARGHRRAEARRRHQGARVPRRRTGDIREAGETQ</sequence>
<dbReference type="InterPro" id="IPR042099">
    <property type="entry name" value="ANL_N_sf"/>
</dbReference>
<evidence type="ECO:0000313" key="6">
    <source>
        <dbReference type="EMBL" id="MER7371189.1"/>
    </source>
</evidence>
<dbReference type="PROSITE" id="PS00455">
    <property type="entry name" value="AMP_BINDING"/>
    <property type="match status" value="2"/>
</dbReference>
<feature type="region of interest" description="Disordered" evidence="4">
    <location>
        <begin position="1"/>
        <end position="21"/>
    </location>
</feature>
<keyword evidence="7" id="KW-1185">Reference proteome</keyword>
<evidence type="ECO:0000313" key="7">
    <source>
        <dbReference type="Proteomes" id="UP001486207"/>
    </source>
</evidence>
<dbReference type="PROSITE" id="PS50075">
    <property type="entry name" value="CARRIER"/>
    <property type="match status" value="2"/>
</dbReference>
<dbReference type="SMART" id="SM00823">
    <property type="entry name" value="PKS_PP"/>
    <property type="match status" value="2"/>
</dbReference>
<dbReference type="SUPFAM" id="SSF56801">
    <property type="entry name" value="Acetyl-CoA synthetase-like"/>
    <property type="match status" value="2"/>
</dbReference>
<feature type="domain" description="Carrier" evidence="5">
    <location>
        <begin position="1750"/>
        <end position="1825"/>
    </location>
</feature>
<feature type="compositionally biased region" description="Basic and acidic residues" evidence="4">
    <location>
        <begin position="1854"/>
        <end position="1865"/>
    </location>
</feature>
<accession>A0ABV1XHW5</accession>
<feature type="region of interest" description="Disordered" evidence="4">
    <location>
        <begin position="1820"/>
        <end position="1865"/>
    </location>
</feature>
<dbReference type="Gene3D" id="3.30.559.30">
    <property type="entry name" value="Nonribosomal peptide synthetase, condensation domain"/>
    <property type="match status" value="3"/>
</dbReference>
<dbReference type="Pfam" id="PF13193">
    <property type="entry name" value="AMP-binding_C"/>
    <property type="match status" value="2"/>
</dbReference>
<dbReference type="InterPro" id="IPR036736">
    <property type="entry name" value="ACP-like_sf"/>
</dbReference>
<dbReference type="CDD" id="cd12117">
    <property type="entry name" value="A_NRPS_Srf_like"/>
    <property type="match status" value="1"/>
</dbReference>
<keyword evidence="3" id="KW-0597">Phosphoprotein</keyword>
<dbReference type="InterPro" id="IPR010071">
    <property type="entry name" value="AA_adenyl_dom"/>
</dbReference>
<gene>
    <name evidence="6" type="ORF">ABT384_00800</name>
</gene>
<dbReference type="InterPro" id="IPR025110">
    <property type="entry name" value="AMP-bd_C"/>
</dbReference>
<dbReference type="EMBL" id="JBEPFB010000001">
    <property type="protein sequence ID" value="MER7371189.1"/>
    <property type="molecule type" value="Genomic_DNA"/>
</dbReference>
<evidence type="ECO:0000256" key="2">
    <source>
        <dbReference type="ARBA" id="ARBA00022450"/>
    </source>
</evidence>
<dbReference type="InterPro" id="IPR000873">
    <property type="entry name" value="AMP-dep_synth/lig_dom"/>
</dbReference>
<dbReference type="CDD" id="cd05930">
    <property type="entry name" value="A_NRPS"/>
    <property type="match status" value="1"/>
</dbReference>
<dbReference type="InterPro" id="IPR020806">
    <property type="entry name" value="PKS_PP-bd"/>
</dbReference>
<dbReference type="Gene3D" id="3.30.559.10">
    <property type="entry name" value="Chloramphenicol acetyltransferase-like domain"/>
    <property type="match status" value="1"/>
</dbReference>
<comment type="cofactor">
    <cofactor evidence="1">
        <name>pantetheine 4'-phosphate</name>
        <dbReference type="ChEBI" id="CHEBI:47942"/>
    </cofactor>
</comment>
<reference evidence="6 7" key="1">
    <citation type="submission" date="2024-06" db="EMBL/GenBank/DDBJ databases">
        <title>The Natural Products Discovery Center: Release of the First 8490 Sequenced Strains for Exploring Actinobacteria Biosynthetic Diversity.</title>
        <authorList>
            <person name="Kalkreuter E."/>
            <person name="Kautsar S.A."/>
            <person name="Yang D."/>
            <person name="Bader C.D."/>
            <person name="Teijaro C.N."/>
            <person name="Fluegel L."/>
            <person name="Davis C.M."/>
            <person name="Simpson J.R."/>
            <person name="Lauterbach L."/>
            <person name="Steele A.D."/>
            <person name="Gui C."/>
            <person name="Meng S."/>
            <person name="Li G."/>
            <person name="Viehrig K."/>
            <person name="Ye F."/>
            <person name="Su P."/>
            <person name="Kiefer A.F."/>
            <person name="Nichols A."/>
            <person name="Cepeda A.J."/>
            <person name="Yan W."/>
            <person name="Fan B."/>
            <person name="Jiang Y."/>
            <person name="Adhikari A."/>
            <person name="Zheng C.-J."/>
            <person name="Schuster L."/>
            <person name="Cowan T.M."/>
            <person name="Smanski M.J."/>
            <person name="Chevrette M.G."/>
            <person name="De Carvalho L.P.S."/>
            <person name="Shen B."/>
        </authorList>
    </citation>
    <scope>NUCLEOTIDE SEQUENCE [LARGE SCALE GENOMIC DNA]</scope>
    <source>
        <strain evidence="6 7">NPDC000155</strain>
    </source>
</reference>
<organism evidence="6 7">
    <name type="scientific">Streptomyces lanatus</name>
    <dbReference type="NCBI Taxonomy" id="66900"/>
    <lineage>
        <taxon>Bacteria</taxon>
        <taxon>Bacillati</taxon>
        <taxon>Actinomycetota</taxon>
        <taxon>Actinomycetes</taxon>
        <taxon>Kitasatosporales</taxon>
        <taxon>Streptomycetaceae</taxon>
        <taxon>Streptomyces</taxon>
    </lineage>
</organism>
<dbReference type="CDD" id="cd19531">
    <property type="entry name" value="LCL_NRPS-like"/>
    <property type="match status" value="1"/>
</dbReference>